<dbReference type="AlphaFoldDB" id="A0A9Q4XNG6"/>
<dbReference type="EMBL" id="RPBY01000005">
    <property type="protein sequence ID" value="NCH88539.1"/>
    <property type="molecule type" value="Genomic_DNA"/>
</dbReference>
<protein>
    <recommendedName>
        <fullName evidence="4">Lipoprotein</fullName>
    </recommendedName>
</protein>
<evidence type="ECO:0000313" key="3">
    <source>
        <dbReference type="Proteomes" id="UP000778262"/>
    </source>
</evidence>
<dbReference type="PROSITE" id="PS51257">
    <property type="entry name" value="PROKAR_LIPOPROTEIN"/>
    <property type="match status" value="1"/>
</dbReference>
<feature type="signal peptide" evidence="1">
    <location>
        <begin position="1"/>
        <end position="19"/>
    </location>
</feature>
<proteinExistence type="predicted"/>
<keyword evidence="1" id="KW-0732">Signal</keyword>
<comment type="caution">
    <text evidence="2">The sequence shown here is derived from an EMBL/GenBank/DDBJ whole genome shotgun (WGS) entry which is preliminary data.</text>
</comment>
<sequence>MLKRAMLLGACLALTACFGGNESREFLIDNPTGKPLAISVDDQKITVPAKESQNIKLDAGQHTLTLENGDKVKFSVFGAWPRSGVSGLINPTRTRYIYVIQKYLAEGVKPTSENGDVHNLTIDGETVTGPFEDMGSELFIDNSMKNWELQPTEAFPESMSSTSADNYKTKIFRVEDFKHFYNNEFSPSVEYTENMRITDSSYQPPAITANFKSPELQQNLNEATKIYNDFIHAPSADDQKDLLKAFEKQNREKWRSPQAGGEELTRYYEVMTNINHTMMGTILELKP</sequence>
<dbReference type="GeneID" id="45665406"/>
<name>A0A9Q4XNG6_9ENTR</name>
<dbReference type="Proteomes" id="UP000778262">
    <property type="component" value="Unassembled WGS sequence"/>
</dbReference>
<accession>A0A9Q4XNG6</accession>
<evidence type="ECO:0000256" key="1">
    <source>
        <dbReference type="SAM" id="SignalP"/>
    </source>
</evidence>
<organism evidence="2 3">
    <name type="scientific">Cronobacter dublinensis</name>
    <dbReference type="NCBI Taxonomy" id="413497"/>
    <lineage>
        <taxon>Bacteria</taxon>
        <taxon>Pseudomonadati</taxon>
        <taxon>Pseudomonadota</taxon>
        <taxon>Gammaproteobacteria</taxon>
        <taxon>Enterobacterales</taxon>
        <taxon>Enterobacteriaceae</taxon>
        <taxon>Cronobacter</taxon>
    </lineage>
</organism>
<evidence type="ECO:0008006" key="4">
    <source>
        <dbReference type="Google" id="ProtNLM"/>
    </source>
</evidence>
<reference evidence="2" key="1">
    <citation type="submission" date="2018-11" db="EMBL/GenBank/DDBJ databases">
        <title>Genomics analysis of Putative Virulence Factors on Adhesion and Cytotoxicity for Cronobacter spp.</title>
        <authorList>
            <person name="Cui J."/>
        </authorList>
    </citation>
    <scope>NUCLEOTIDE SEQUENCE</scope>
    <source>
        <strain evidence="2">SD69</strain>
    </source>
</reference>
<gene>
    <name evidence="2" type="ORF">EHJ13_13985</name>
</gene>
<feature type="chain" id="PRO_5040464026" description="Lipoprotein" evidence="1">
    <location>
        <begin position="20"/>
        <end position="287"/>
    </location>
</feature>
<evidence type="ECO:0000313" key="2">
    <source>
        <dbReference type="EMBL" id="NCH88539.1"/>
    </source>
</evidence>
<dbReference type="RefSeq" id="WP_007747379.1">
    <property type="nucleotide sequence ID" value="NZ_CP101591.1"/>
</dbReference>